<dbReference type="CDD" id="cd08497">
    <property type="entry name" value="MbnE-like"/>
    <property type="match status" value="1"/>
</dbReference>
<keyword evidence="8" id="KW-1185">Reference proteome</keyword>
<dbReference type="PROSITE" id="PS51318">
    <property type="entry name" value="TAT"/>
    <property type="match status" value="1"/>
</dbReference>
<evidence type="ECO:0000256" key="1">
    <source>
        <dbReference type="ARBA" id="ARBA00022729"/>
    </source>
</evidence>
<comment type="caution">
    <text evidence="7">The sequence shown here is derived from an EMBL/GenBank/DDBJ whole genome shotgun (WGS) entry which is preliminary data.</text>
</comment>
<dbReference type="EMBL" id="JBCFXD010000009">
    <property type="protein sequence ID" value="MEL7560167.1"/>
    <property type="molecule type" value="Genomic_DNA"/>
</dbReference>
<name>A0ABU9MA64_STUCH</name>
<dbReference type="Pfam" id="PF00496">
    <property type="entry name" value="SBP_bac_5"/>
    <property type="match status" value="1"/>
</dbReference>
<proteinExistence type="predicted"/>
<keyword evidence="3" id="KW-0653">Protein transport</keyword>
<dbReference type="Gene3D" id="3.10.105.10">
    <property type="entry name" value="Dipeptide-binding Protein, Domain 3"/>
    <property type="match status" value="1"/>
</dbReference>
<evidence type="ECO:0000256" key="4">
    <source>
        <dbReference type="SAM" id="MobiDB-lite"/>
    </source>
</evidence>
<evidence type="ECO:0000313" key="7">
    <source>
        <dbReference type="EMBL" id="MEL7560167.1"/>
    </source>
</evidence>
<keyword evidence="2" id="KW-0571">Peptide transport</keyword>
<dbReference type="PANTHER" id="PTHR30290">
    <property type="entry name" value="PERIPLASMIC BINDING COMPONENT OF ABC TRANSPORTER"/>
    <property type="match status" value="1"/>
</dbReference>
<evidence type="ECO:0000313" key="8">
    <source>
        <dbReference type="Proteomes" id="UP001467669"/>
    </source>
</evidence>
<evidence type="ECO:0000259" key="6">
    <source>
        <dbReference type="Pfam" id="PF00496"/>
    </source>
</evidence>
<dbReference type="RefSeq" id="WP_342407196.1">
    <property type="nucleotide sequence ID" value="NZ_JBCFXD010000009.1"/>
</dbReference>
<protein>
    <submittedName>
        <fullName evidence="7">Extracellular solute-binding protein</fullName>
    </submittedName>
</protein>
<keyword evidence="1 5" id="KW-0732">Signal</keyword>
<dbReference type="PANTHER" id="PTHR30290:SF64">
    <property type="entry name" value="ABC TRANSPORTER PERIPLASMIC BINDING PROTEIN"/>
    <property type="match status" value="1"/>
</dbReference>
<sequence length="625" mass="71214">MTSNTRRLFLHAGTFALLLLTGLAEAAPQHALTLYGEKPKYPPGFSHFDYVNPDAPKGGTLRQAGFGSFDSLNPFINKGVAADDIGLVYDTLTTNSLDEPFTVYGLLAEKIEKGPNNEWVRFYLRPEARFQDGEPVEAEDVVFSFETLISKGAPHYRGYYADVEKAVIEDSRRVRFDFKHAGNRELPLILGQLPVLPKHWWEGKDFAAGSMEAPLGSGPYRIERAEAGRSVRYARVEDYWGKDLPVNRGFYNFDQINIDYYRDNTVALQAFKAGHFDYWLETSAKNWATAYDIDAVRDGRIIREDIANHNPQGMQGFIFNTRRDRLQDARVREALGLLFDFEWTNRQLFNGAYTRTTSYFDNSELASSGLPSKQELNILEPLRGQIPDQVFEKPFELPKTNADGIIRAQQRRAYELLTAAGWKIENDQMVDAEGKPVKLEFLLVQADFERVLLPYKRNLASLGIELELRRVDVSQYINRLRSRDYDMIVSGFGQSSSPGNEQREYWHSASADNPGSRNYIGLKDPAIDVLVEKLIASDSRDELITRTRALDRVLLSGHYVIPNWHIKTWRVAYWSHLGHPEITPLYDVGLMTWWNKPDVSKPEPEQIGEEPATGPETRATRATEQ</sequence>
<evidence type="ECO:0000256" key="2">
    <source>
        <dbReference type="ARBA" id="ARBA00022856"/>
    </source>
</evidence>
<evidence type="ECO:0000256" key="3">
    <source>
        <dbReference type="ARBA" id="ARBA00022927"/>
    </source>
</evidence>
<organism evidence="7 8">
    <name type="scientific">Stutzerimonas chloritidismutans</name>
    <name type="common">Pseudomonas chloritidismutans</name>
    <dbReference type="NCBI Taxonomy" id="203192"/>
    <lineage>
        <taxon>Bacteria</taxon>
        <taxon>Pseudomonadati</taxon>
        <taxon>Pseudomonadota</taxon>
        <taxon>Gammaproteobacteria</taxon>
        <taxon>Pseudomonadales</taxon>
        <taxon>Pseudomonadaceae</taxon>
        <taxon>Stutzerimonas</taxon>
    </lineage>
</organism>
<dbReference type="InterPro" id="IPR039424">
    <property type="entry name" value="SBP_5"/>
</dbReference>
<feature type="region of interest" description="Disordered" evidence="4">
    <location>
        <begin position="599"/>
        <end position="625"/>
    </location>
</feature>
<feature type="chain" id="PRO_5046002699" evidence="5">
    <location>
        <begin position="27"/>
        <end position="625"/>
    </location>
</feature>
<dbReference type="Gene3D" id="3.40.190.10">
    <property type="entry name" value="Periplasmic binding protein-like II"/>
    <property type="match status" value="1"/>
</dbReference>
<dbReference type="SUPFAM" id="SSF53850">
    <property type="entry name" value="Periplasmic binding protein-like II"/>
    <property type="match status" value="1"/>
</dbReference>
<evidence type="ECO:0000256" key="5">
    <source>
        <dbReference type="SAM" id="SignalP"/>
    </source>
</evidence>
<dbReference type="Proteomes" id="UP001467669">
    <property type="component" value="Unassembled WGS sequence"/>
</dbReference>
<dbReference type="PIRSF" id="PIRSF002741">
    <property type="entry name" value="MppA"/>
    <property type="match status" value="1"/>
</dbReference>
<reference evidence="7 8" key="1">
    <citation type="submission" date="2024-04" db="EMBL/GenBank/DDBJ databases">
        <title>Draft Genome Sequence of Isolates Cultured from Underwater Hawaii Seamounts in the North Pacific Ocean.</title>
        <authorList>
            <person name="Sharma I."/>
            <person name="Darden B."/>
            <person name="Creggett J."/>
            <person name="Taylor S."/>
            <person name="Grant M.P."/>
            <person name="Scott J."/>
            <person name="Attles S."/>
            <person name="Walker S."/>
            <person name="Johnson G."/>
            <person name="St. Cloud C."/>
        </authorList>
    </citation>
    <scope>NUCLEOTIDE SEQUENCE [LARGE SCALE GENOMIC DNA]</scope>
    <source>
        <strain evidence="7 8">03GJ23</strain>
    </source>
</reference>
<dbReference type="InterPro" id="IPR030678">
    <property type="entry name" value="Peptide/Ni-bd"/>
</dbReference>
<feature type="signal peptide" evidence="5">
    <location>
        <begin position="1"/>
        <end position="26"/>
    </location>
</feature>
<gene>
    <name evidence="7" type="ORF">AAGW23_15090</name>
</gene>
<dbReference type="InterPro" id="IPR000914">
    <property type="entry name" value="SBP_5_dom"/>
</dbReference>
<feature type="domain" description="Solute-binding protein family 5" evidence="6">
    <location>
        <begin position="103"/>
        <end position="510"/>
    </location>
</feature>
<dbReference type="InterPro" id="IPR006311">
    <property type="entry name" value="TAT_signal"/>
</dbReference>
<keyword evidence="3" id="KW-0813">Transport</keyword>
<accession>A0ABU9MA64</accession>